<keyword evidence="4" id="KW-0597">Phosphoprotein</keyword>
<feature type="domain" description="Histidine kinase" evidence="11">
    <location>
        <begin position="259"/>
        <end position="471"/>
    </location>
</feature>
<keyword evidence="10" id="KW-1133">Transmembrane helix</keyword>
<keyword evidence="14" id="KW-1185">Reference proteome</keyword>
<dbReference type="Gene3D" id="1.10.287.130">
    <property type="match status" value="1"/>
</dbReference>
<dbReference type="PANTHER" id="PTHR43065">
    <property type="entry name" value="SENSOR HISTIDINE KINASE"/>
    <property type="match status" value="1"/>
</dbReference>
<dbReference type="PROSITE" id="PS50885">
    <property type="entry name" value="HAMP"/>
    <property type="match status" value="1"/>
</dbReference>
<dbReference type="SMART" id="SM00387">
    <property type="entry name" value="HATPase_c"/>
    <property type="match status" value="1"/>
</dbReference>
<dbReference type="InterPro" id="IPR005467">
    <property type="entry name" value="His_kinase_dom"/>
</dbReference>
<dbReference type="SUPFAM" id="SSF158472">
    <property type="entry name" value="HAMP domain-like"/>
    <property type="match status" value="1"/>
</dbReference>
<evidence type="ECO:0000313" key="13">
    <source>
        <dbReference type="EMBL" id="AGF79151.1"/>
    </source>
</evidence>
<keyword evidence="8" id="KW-0067">ATP-binding</keyword>
<dbReference type="RefSeq" id="WP_015404837.1">
    <property type="nucleotide sequence ID" value="NC_020304.1"/>
</dbReference>
<organism evidence="13 14">
    <name type="scientific">Desulfocapsa sulfexigens (strain DSM 10523 / SB164P1)</name>
    <dbReference type="NCBI Taxonomy" id="1167006"/>
    <lineage>
        <taxon>Bacteria</taxon>
        <taxon>Pseudomonadati</taxon>
        <taxon>Thermodesulfobacteriota</taxon>
        <taxon>Desulfobulbia</taxon>
        <taxon>Desulfobulbales</taxon>
        <taxon>Desulfocapsaceae</taxon>
        <taxon>Desulfocapsa</taxon>
    </lineage>
</organism>
<dbReference type="CDD" id="cd00082">
    <property type="entry name" value="HisKA"/>
    <property type="match status" value="1"/>
</dbReference>
<dbReference type="SMART" id="SM00304">
    <property type="entry name" value="HAMP"/>
    <property type="match status" value="1"/>
</dbReference>
<feature type="transmembrane region" description="Helical" evidence="10">
    <location>
        <begin position="166"/>
        <end position="189"/>
    </location>
</feature>
<protein>
    <recommendedName>
        <fullName evidence="3">histidine kinase</fullName>
        <ecNumber evidence="3">2.7.13.3</ecNumber>
    </recommendedName>
</protein>
<dbReference type="Proteomes" id="UP000011721">
    <property type="component" value="Chromosome"/>
</dbReference>
<feature type="transmembrane region" description="Helical" evidence="10">
    <location>
        <begin position="6"/>
        <end position="29"/>
    </location>
</feature>
<dbReference type="PRINTS" id="PR00344">
    <property type="entry name" value="BCTRLSENSOR"/>
</dbReference>
<dbReference type="PANTHER" id="PTHR43065:SF46">
    <property type="entry name" value="C4-DICARBOXYLATE TRANSPORT SENSOR PROTEIN DCTB"/>
    <property type="match status" value="1"/>
</dbReference>
<evidence type="ECO:0000256" key="7">
    <source>
        <dbReference type="ARBA" id="ARBA00022777"/>
    </source>
</evidence>
<dbReference type="eggNOG" id="COG4191">
    <property type="taxonomic scope" value="Bacteria"/>
</dbReference>
<evidence type="ECO:0000256" key="3">
    <source>
        <dbReference type="ARBA" id="ARBA00012438"/>
    </source>
</evidence>
<dbReference type="HOGENOM" id="CLU_000445_89_29_7"/>
<evidence type="ECO:0000256" key="10">
    <source>
        <dbReference type="SAM" id="Phobius"/>
    </source>
</evidence>
<dbReference type="STRING" id="1167006.UWK_02615"/>
<accession>M1PS13</accession>
<dbReference type="SUPFAM" id="SSF47384">
    <property type="entry name" value="Homodimeric domain of signal transducing histidine kinase"/>
    <property type="match status" value="1"/>
</dbReference>
<dbReference type="Gene3D" id="6.10.340.10">
    <property type="match status" value="1"/>
</dbReference>
<dbReference type="InterPro" id="IPR003660">
    <property type="entry name" value="HAMP_dom"/>
</dbReference>
<dbReference type="Pfam" id="PF02518">
    <property type="entry name" value="HATPase_c"/>
    <property type="match status" value="1"/>
</dbReference>
<dbReference type="EC" id="2.7.13.3" evidence="3"/>
<dbReference type="InterPro" id="IPR003594">
    <property type="entry name" value="HATPase_dom"/>
</dbReference>
<sequence length="490" mass="54484">MFALNLRQKMIGCFCLHLLFYIIVGITFLKDFNMFNDDVTLLMHAGNLSNISLEIRRYEKNFIIRHDNTDFNKVLEYVDEAQQFVPQVIDDLQIMPHPTHLQDLTAKLTAYEETFKEFKGKCTIGQDVTVCPLREKVRSLGQELVNITEDLVLFEQNKMTVFIEKFTIRLINTVLFLVLLSVFTISLLYTSIVKPLKKVENAAIDIANGTFSRLSVDDKKGEVRSVLRAFNKMVTDLEEQQEQLFQAKKLSSIGTLASGTAHQINNPLNNISTSCQLALANMGDDKDSFVARMLKTIDQETQRAGEIVRGLLEFSRAHTFSSQPCQLAKIVNKVKLLVASEIPTGINIETDIPEDVVLYVDVQKMVEALLNLTINAIQAIPEPPGTVCIKAEKDEEQKKAVITVADTGTGIDPENLAKVFDPFFTTKTAGNGTGLGLAVVYGIIKKQGGSIRVESTKGTGTNFIITLPLHSEPAETMLPGKYSTSRGTNV</sequence>
<dbReference type="SMART" id="SM00388">
    <property type="entry name" value="HisKA"/>
    <property type="match status" value="1"/>
</dbReference>
<dbReference type="Pfam" id="PF00672">
    <property type="entry name" value="HAMP"/>
    <property type="match status" value="1"/>
</dbReference>
<evidence type="ECO:0000256" key="4">
    <source>
        <dbReference type="ARBA" id="ARBA00022553"/>
    </source>
</evidence>
<dbReference type="GO" id="GO:0000155">
    <property type="term" value="F:phosphorelay sensor kinase activity"/>
    <property type="evidence" value="ECO:0007669"/>
    <property type="project" value="InterPro"/>
</dbReference>
<dbReference type="EMBL" id="CP003985">
    <property type="protein sequence ID" value="AGF79151.1"/>
    <property type="molecule type" value="Genomic_DNA"/>
</dbReference>
<evidence type="ECO:0000256" key="2">
    <source>
        <dbReference type="ARBA" id="ARBA00004370"/>
    </source>
</evidence>
<dbReference type="InterPro" id="IPR004358">
    <property type="entry name" value="Sig_transdc_His_kin-like_C"/>
</dbReference>
<dbReference type="OrthoDB" id="224978at2"/>
<keyword evidence="9" id="KW-0902">Two-component regulatory system</keyword>
<proteinExistence type="predicted"/>
<feature type="domain" description="HAMP" evidence="12">
    <location>
        <begin position="190"/>
        <end position="242"/>
    </location>
</feature>
<keyword evidence="6" id="KW-0547">Nucleotide-binding</keyword>
<evidence type="ECO:0000259" key="12">
    <source>
        <dbReference type="PROSITE" id="PS50885"/>
    </source>
</evidence>
<dbReference type="PROSITE" id="PS50109">
    <property type="entry name" value="HIS_KIN"/>
    <property type="match status" value="1"/>
</dbReference>
<evidence type="ECO:0000259" key="11">
    <source>
        <dbReference type="PROSITE" id="PS50109"/>
    </source>
</evidence>
<comment type="subcellular location">
    <subcellularLocation>
        <location evidence="2">Membrane</location>
    </subcellularLocation>
</comment>
<dbReference type="InterPro" id="IPR036097">
    <property type="entry name" value="HisK_dim/P_sf"/>
</dbReference>
<evidence type="ECO:0000256" key="1">
    <source>
        <dbReference type="ARBA" id="ARBA00000085"/>
    </source>
</evidence>
<keyword evidence="10" id="KW-0812">Transmembrane</keyword>
<keyword evidence="7 13" id="KW-0418">Kinase</keyword>
<keyword evidence="5" id="KW-0808">Transferase</keyword>
<dbReference type="GO" id="GO:0016020">
    <property type="term" value="C:membrane"/>
    <property type="evidence" value="ECO:0007669"/>
    <property type="project" value="UniProtKB-SubCell"/>
</dbReference>
<evidence type="ECO:0000313" key="14">
    <source>
        <dbReference type="Proteomes" id="UP000011721"/>
    </source>
</evidence>
<evidence type="ECO:0000256" key="8">
    <source>
        <dbReference type="ARBA" id="ARBA00022840"/>
    </source>
</evidence>
<evidence type="ECO:0000256" key="9">
    <source>
        <dbReference type="ARBA" id="ARBA00023012"/>
    </source>
</evidence>
<dbReference type="GO" id="GO:0005524">
    <property type="term" value="F:ATP binding"/>
    <property type="evidence" value="ECO:0007669"/>
    <property type="project" value="UniProtKB-KW"/>
</dbReference>
<evidence type="ECO:0000256" key="6">
    <source>
        <dbReference type="ARBA" id="ARBA00022741"/>
    </source>
</evidence>
<name>M1PS13_DESSD</name>
<comment type="catalytic activity">
    <reaction evidence="1">
        <text>ATP + protein L-histidine = ADP + protein N-phospho-L-histidine.</text>
        <dbReference type="EC" id="2.7.13.3"/>
    </reaction>
</comment>
<reference evidence="14" key="1">
    <citation type="journal article" date="2013" name="Stand. Genomic Sci.">
        <title>Complete genome sequence of Desulfocapsa sulfexigens, a marine deltaproteobacterium specialized in disproportionating inorganic sulfur compounds.</title>
        <authorList>
            <person name="Finster K.W."/>
            <person name="Kjeldsen K.U."/>
            <person name="Kube M."/>
            <person name="Reinhardt R."/>
            <person name="Mussmann M."/>
            <person name="Amann R."/>
            <person name="Schreiber L."/>
        </authorList>
    </citation>
    <scope>NUCLEOTIDE SEQUENCE [LARGE SCALE GENOMIC DNA]</scope>
    <source>
        <strain evidence="14">DSM 10523 / SB164P1</strain>
    </source>
</reference>
<keyword evidence="10" id="KW-0472">Membrane</keyword>
<dbReference type="InterPro" id="IPR003661">
    <property type="entry name" value="HisK_dim/P_dom"/>
</dbReference>
<gene>
    <name evidence="13" type="ordered locus">UWK_02615</name>
</gene>
<dbReference type="KEGG" id="dsf:UWK_02615"/>
<dbReference type="InterPro" id="IPR036890">
    <property type="entry name" value="HATPase_C_sf"/>
</dbReference>
<dbReference type="eggNOG" id="COG5000">
    <property type="taxonomic scope" value="Bacteria"/>
</dbReference>
<evidence type="ECO:0000256" key="5">
    <source>
        <dbReference type="ARBA" id="ARBA00022679"/>
    </source>
</evidence>
<dbReference type="PATRIC" id="fig|1167006.5.peg.2832"/>
<dbReference type="CDD" id="cd06225">
    <property type="entry name" value="HAMP"/>
    <property type="match status" value="1"/>
</dbReference>
<dbReference type="Gene3D" id="3.30.565.10">
    <property type="entry name" value="Histidine kinase-like ATPase, C-terminal domain"/>
    <property type="match status" value="1"/>
</dbReference>
<dbReference type="AlphaFoldDB" id="M1PS13"/>
<dbReference type="SUPFAM" id="SSF55874">
    <property type="entry name" value="ATPase domain of HSP90 chaperone/DNA topoisomerase II/histidine kinase"/>
    <property type="match status" value="1"/>
</dbReference>
<dbReference type="Pfam" id="PF00512">
    <property type="entry name" value="HisKA"/>
    <property type="match status" value="1"/>
</dbReference>